<accession>A0A225AFI4</accession>
<reference evidence="4 5" key="1">
    <citation type="submission" date="2015-06" db="EMBL/GenBank/DDBJ databases">
        <title>Talaromyces atroroseus IBT 11181 draft genome.</title>
        <authorList>
            <person name="Rasmussen K.B."/>
            <person name="Rasmussen S."/>
            <person name="Petersen B."/>
            <person name="Sicheritz-Ponten T."/>
            <person name="Mortensen U.H."/>
            <person name="Thrane U."/>
        </authorList>
    </citation>
    <scope>NUCLEOTIDE SEQUENCE [LARGE SCALE GENOMIC DNA]</scope>
    <source>
        <strain evidence="4 5">IBT 11181</strain>
    </source>
</reference>
<organism evidence="4 5">
    <name type="scientific">Talaromyces atroroseus</name>
    <dbReference type="NCBI Taxonomy" id="1441469"/>
    <lineage>
        <taxon>Eukaryota</taxon>
        <taxon>Fungi</taxon>
        <taxon>Dikarya</taxon>
        <taxon>Ascomycota</taxon>
        <taxon>Pezizomycotina</taxon>
        <taxon>Eurotiomycetes</taxon>
        <taxon>Eurotiomycetidae</taxon>
        <taxon>Eurotiales</taxon>
        <taxon>Trichocomaceae</taxon>
        <taxon>Talaromyces</taxon>
        <taxon>Talaromyces sect. Trachyspermi</taxon>
    </lineage>
</organism>
<dbReference type="InterPro" id="IPR001509">
    <property type="entry name" value="Epimerase_deHydtase"/>
</dbReference>
<evidence type="ECO:0000313" key="4">
    <source>
        <dbReference type="EMBL" id="OKL60081.1"/>
    </source>
</evidence>
<gene>
    <name evidence="4" type="ORF">UA08_04943</name>
</gene>
<proteinExistence type="inferred from homology"/>
<evidence type="ECO:0000313" key="5">
    <source>
        <dbReference type="Proteomes" id="UP000214365"/>
    </source>
</evidence>
<dbReference type="GO" id="GO:0016616">
    <property type="term" value="F:oxidoreductase activity, acting on the CH-OH group of donors, NAD or NADP as acceptor"/>
    <property type="evidence" value="ECO:0007669"/>
    <property type="project" value="TreeGrafter"/>
</dbReference>
<feature type="domain" description="NAD-dependent epimerase/dehydratase" evidence="3">
    <location>
        <begin position="17"/>
        <end position="261"/>
    </location>
</feature>
<dbReference type="RefSeq" id="XP_020120202.1">
    <property type="nucleotide sequence ID" value="XM_020267268.1"/>
</dbReference>
<protein>
    <recommendedName>
        <fullName evidence="3">NAD-dependent epimerase/dehydratase domain-containing protein</fullName>
    </recommendedName>
</protein>
<sequence length="344" mass="37451">MSVTPRDLYAIQPGARILVTGANGYIGSHVVDVLLSLGYLVRGTVRAEKPWLNEFFDSKYGSGQFETVIVPELDDKDALVTALKGVSGIAHVATDVSFDPDAKKVITNVVSATEAVLKAAAESSVKRVVLTSSSSSALLPQPGVDGIVVTEDTWNDAAVKAAWDENTPADVKPFAVYAASKTEGERAAWRWIEENKPDFTFNSVLPNFAIGRILHPEIPGSTMKWALDLLRGNDGVLKLLPPQWHINVQDVARIHAVALLEPNVKSERLFAFAAPFTWTGVIEIFQKLRPSIKTLVNPPENELPDLSDIVPSKRAESLLRSFFGQSGWIGLEQSLRDGIDSVNL</sequence>
<evidence type="ECO:0000256" key="2">
    <source>
        <dbReference type="ARBA" id="ARBA00023445"/>
    </source>
</evidence>
<dbReference type="InterPro" id="IPR050425">
    <property type="entry name" value="NAD(P)_dehydrat-like"/>
</dbReference>
<keyword evidence="1" id="KW-0560">Oxidoreductase</keyword>
<dbReference type="PANTHER" id="PTHR10366">
    <property type="entry name" value="NAD DEPENDENT EPIMERASE/DEHYDRATASE"/>
    <property type="match status" value="1"/>
</dbReference>
<dbReference type="Pfam" id="PF01370">
    <property type="entry name" value="Epimerase"/>
    <property type="match status" value="1"/>
</dbReference>
<dbReference type="GeneID" id="31004699"/>
<keyword evidence="5" id="KW-1185">Reference proteome</keyword>
<dbReference type="STRING" id="1441469.A0A225AFI4"/>
<dbReference type="EMBL" id="LFMY01000006">
    <property type="protein sequence ID" value="OKL60081.1"/>
    <property type="molecule type" value="Genomic_DNA"/>
</dbReference>
<comment type="caution">
    <text evidence="4">The sequence shown here is derived from an EMBL/GenBank/DDBJ whole genome shotgun (WGS) entry which is preliminary data.</text>
</comment>
<dbReference type="Gene3D" id="3.40.50.720">
    <property type="entry name" value="NAD(P)-binding Rossmann-like Domain"/>
    <property type="match status" value="1"/>
</dbReference>
<dbReference type="InterPro" id="IPR036291">
    <property type="entry name" value="NAD(P)-bd_dom_sf"/>
</dbReference>
<dbReference type="PANTHER" id="PTHR10366:SF562">
    <property type="entry name" value="ALDEHYDE REDUCTASE II (AFU_ORTHOLOGUE AFUA_1G11360)"/>
    <property type="match status" value="1"/>
</dbReference>
<dbReference type="OrthoDB" id="2735536at2759"/>
<dbReference type="Proteomes" id="UP000214365">
    <property type="component" value="Unassembled WGS sequence"/>
</dbReference>
<dbReference type="SUPFAM" id="SSF51735">
    <property type="entry name" value="NAD(P)-binding Rossmann-fold domains"/>
    <property type="match status" value="1"/>
</dbReference>
<evidence type="ECO:0000259" key="3">
    <source>
        <dbReference type="Pfam" id="PF01370"/>
    </source>
</evidence>
<name>A0A225AFI4_TALAT</name>
<dbReference type="AlphaFoldDB" id="A0A225AFI4"/>
<evidence type="ECO:0000256" key="1">
    <source>
        <dbReference type="ARBA" id="ARBA00023002"/>
    </source>
</evidence>
<comment type="similarity">
    <text evidence="2">Belongs to the NAD(P)-dependent epimerase/dehydratase family. Dihydroflavonol-4-reductase subfamily.</text>
</comment>